<reference evidence="2 3" key="1">
    <citation type="journal article" date="2019" name="Nat. Plants">
        <title>Genome sequencing of Musa balbisiana reveals subgenome evolution and function divergence in polyploid bananas.</title>
        <authorList>
            <person name="Yao X."/>
        </authorList>
    </citation>
    <scope>NUCLEOTIDE SEQUENCE [LARGE SCALE GENOMIC DNA]</scope>
    <source>
        <strain evidence="3">cv. DH-PKW</strain>
        <tissue evidence="2">Leaves</tissue>
    </source>
</reference>
<proteinExistence type="predicted"/>
<dbReference type="Proteomes" id="UP000317650">
    <property type="component" value="Chromosome 1"/>
</dbReference>
<dbReference type="EMBL" id="PYDT01000004">
    <property type="protein sequence ID" value="THU62306.1"/>
    <property type="molecule type" value="Genomic_DNA"/>
</dbReference>
<protein>
    <submittedName>
        <fullName evidence="2">Uncharacterized protein</fullName>
    </submittedName>
</protein>
<comment type="caution">
    <text evidence="2">The sequence shown here is derived from an EMBL/GenBank/DDBJ whole genome shotgun (WGS) entry which is preliminary data.</text>
</comment>
<gene>
    <name evidence="2" type="ORF">C4D60_Mb01t03740</name>
</gene>
<accession>A0A4V4H733</accession>
<evidence type="ECO:0000313" key="2">
    <source>
        <dbReference type="EMBL" id="THU62306.1"/>
    </source>
</evidence>
<organism evidence="2 3">
    <name type="scientific">Musa balbisiana</name>
    <name type="common">Banana</name>
    <dbReference type="NCBI Taxonomy" id="52838"/>
    <lineage>
        <taxon>Eukaryota</taxon>
        <taxon>Viridiplantae</taxon>
        <taxon>Streptophyta</taxon>
        <taxon>Embryophyta</taxon>
        <taxon>Tracheophyta</taxon>
        <taxon>Spermatophyta</taxon>
        <taxon>Magnoliopsida</taxon>
        <taxon>Liliopsida</taxon>
        <taxon>Zingiberales</taxon>
        <taxon>Musaceae</taxon>
        <taxon>Musa</taxon>
    </lineage>
</organism>
<evidence type="ECO:0000313" key="3">
    <source>
        <dbReference type="Proteomes" id="UP000317650"/>
    </source>
</evidence>
<sequence length="76" mass="8600">MRRRSFHSTSVASSSSPPPRSSCKPTEVQLKGRYQGHKDGINDARSILCGRIIALHLYTQLPTQRTLALRPRIDQR</sequence>
<keyword evidence="3" id="KW-1185">Reference proteome</keyword>
<feature type="region of interest" description="Disordered" evidence="1">
    <location>
        <begin position="1"/>
        <end position="27"/>
    </location>
</feature>
<evidence type="ECO:0000256" key="1">
    <source>
        <dbReference type="SAM" id="MobiDB-lite"/>
    </source>
</evidence>
<dbReference type="AlphaFoldDB" id="A0A4V4H733"/>
<name>A0A4V4H733_MUSBA</name>